<comment type="caution">
    <text evidence="5">The sequence shown here is derived from an EMBL/GenBank/DDBJ whole genome shotgun (WGS) entry which is preliminary data.</text>
</comment>
<dbReference type="PANTHER" id="PTHR43491:SF1">
    <property type="entry name" value="UDP-N-ACETYL-D-MANNOSAMINE DEHYDROGENASE"/>
    <property type="match status" value="1"/>
</dbReference>
<dbReference type="InterPro" id="IPR001732">
    <property type="entry name" value="UDP-Glc/GDP-Man_DH_N"/>
</dbReference>
<dbReference type="SUPFAM" id="SSF48179">
    <property type="entry name" value="6-phosphogluconate dehydrogenase C-terminal domain-like"/>
    <property type="match status" value="1"/>
</dbReference>
<dbReference type="GO" id="GO:0000271">
    <property type="term" value="P:polysaccharide biosynthetic process"/>
    <property type="evidence" value="ECO:0007669"/>
    <property type="project" value="InterPro"/>
</dbReference>
<dbReference type="AlphaFoldDB" id="A0A0G1ME63"/>
<dbReference type="GO" id="GO:0016616">
    <property type="term" value="F:oxidoreductase activity, acting on the CH-OH group of donors, NAD or NADP as acceptor"/>
    <property type="evidence" value="ECO:0007669"/>
    <property type="project" value="InterPro"/>
</dbReference>
<evidence type="ECO:0000256" key="1">
    <source>
        <dbReference type="ARBA" id="ARBA00023002"/>
    </source>
</evidence>
<dbReference type="SMART" id="SM00984">
    <property type="entry name" value="UDPG_MGDP_dh_C"/>
    <property type="match status" value="1"/>
</dbReference>
<keyword evidence="2" id="KW-0520">NAD</keyword>
<dbReference type="PIRSF" id="PIRSF000124">
    <property type="entry name" value="UDPglc_GDPman_dh"/>
    <property type="match status" value="1"/>
</dbReference>
<evidence type="ECO:0000313" key="5">
    <source>
        <dbReference type="EMBL" id="KKU06554.1"/>
    </source>
</evidence>
<dbReference type="InterPro" id="IPR014026">
    <property type="entry name" value="UDP-Glc/GDP-Man_DH_dimer"/>
</dbReference>
<dbReference type="EMBL" id="LCKX01000029">
    <property type="protein sequence ID" value="KKU06554.1"/>
    <property type="molecule type" value="Genomic_DNA"/>
</dbReference>
<gene>
    <name evidence="5" type="ORF">UX10_C0029G0019</name>
</gene>
<organism evidence="5 6">
    <name type="scientific">Candidatus Magasanikbacteria bacterium GW2011_GWA2_45_39</name>
    <dbReference type="NCBI Taxonomy" id="1619041"/>
    <lineage>
        <taxon>Bacteria</taxon>
        <taxon>Candidatus Magasanikiibacteriota</taxon>
    </lineage>
</organism>
<sequence>MTPVIAASTQIAASAKKGALVVLESTVNPGVSEEIIKPIFEKAGFTVGIDIYLAHCPERINPGDPKWNVTNIPRVVGSFDETGLCLAYNFYTSIVDSEIRKMKSIREAEAVKIVENSFRDINIAFVNELARSFAVLDIDVKDVILGAATKPFAFMAHFPSCGVGGHCIPVDPYYLIERAKQSGFDHRFLKIAREINNSMPAYAVELLQDALNTVKLPLNGTRVGVLGLAYKADIDDLRESPAFKVIEHLKKHHAKIETFDPYVKDRSTVKSLEALLKKSQALVLVTDHKEFKKSLTPAQLKKYGIRVIVDGKNCLDKQAFIKAGIIYSGIGR</sequence>
<dbReference type="InterPro" id="IPR008927">
    <property type="entry name" value="6-PGluconate_DH-like_C_sf"/>
</dbReference>
<dbReference type="InterPro" id="IPR036291">
    <property type="entry name" value="NAD(P)-bd_dom_sf"/>
</dbReference>
<dbReference type="Gene3D" id="3.40.50.720">
    <property type="entry name" value="NAD(P)-binding Rossmann-like Domain"/>
    <property type="match status" value="2"/>
</dbReference>
<protein>
    <submittedName>
        <fullName evidence="5">UDP-N-acetyl-D-glucosamine dehydrogenase</fullName>
    </submittedName>
</protein>
<dbReference type="InterPro" id="IPR017476">
    <property type="entry name" value="UDP-Glc/GDP-Man"/>
</dbReference>
<dbReference type="SUPFAM" id="SSF51735">
    <property type="entry name" value="NAD(P)-binding Rossmann-fold domains"/>
    <property type="match status" value="1"/>
</dbReference>
<dbReference type="PATRIC" id="fig|1619041.3.peg.786"/>
<feature type="domain" description="UDP-glucose/GDP-mannose dehydrogenase C-terminal" evidence="4">
    <location>
        <begin position="224"/>
        <end position="317"/>
    </location>
</feature>
<keyword evidence="1" id="KW-0560">Oxidoreductase</keyword>
<dbReference type="Pfam" id="PF03720">
    <property type="entry name" value="UDPG_MGDP_dh_C"/>
    <property type="match status" value="1"/>
</dbReference>
<accession>A0A0G1ME63</accession>
<dbReference type="GO" id="GO:0016628">
    <property type="term" value="F:oxidoreductase activity, acting on the CH-CH group of donors, NAD or NADP as acceptor"/>
    <property type="evidence" value="ECO:0007669"/>
    <property type="project" value="InterPro"/>
</dbReference>
<dbReference type="NCBIfam" id="TIGR03026">
    <property type="entry name" value="NDP-sugDHase"/>
    <property type="match status" value="1"/>
</dbReference>
<evidence type="ECO:0000256" key="2">
    <source>
        <dbReference type="ARBA" id="ARBA00023027"/>
    </source>
</evidence>
<name>A0A0G1ME63_9BACT</name>
<dbReference type="PANTHER" id="PTHR43491">
    <property type="entry name" value="UDP-N-ACETYL-D-MANNOSAMINE DEHYDROGENASE"/>
    <property type="match status" value="1"/>
</dbReference>
<comment type="similarity">
    <text evidence="3">Belongs to the UDP-glucose/GDP-mannose dehydrogenase family.</text>
</comment>
<dbReference type="SUPFAM" id="SSF52413">
    <property type="entry name" value="UDP-glucose/GDP-mannose dehydrogenase C-terminal domain"/>
    <property type="match status" value="1"/>
</dbReference>
<evidence type="ECO:0000259" key="4">
    <source>
        <dbReference type="SMART" id="SM00984"/>
    </source>
</evidence>
<dbReference type="Proteomes" id="UP000033999">
    <property type="component" value="Unassembled WGS sequence"/>
</dbReference>
<dbReference type="InterPro" id="IPR014027">
    <property type="entry name" value="UDP-Glc/GDP-Man_DH_C"/>
</dbReference>
<dbReference type="Pfam" id="PF00984">
    <property type="entry name" value="UDPG_MGDP_dh"/>
    <property type="match status" value="1"/>
</dbReference>
<reference evidence="5 6" key="1">
    <citation type="journal article" date="2015" name="Nature">
        <title>rRNA introns, odd ribosomes, and small enigmatic genomes across a large radiation of phyla.</title>
        <authorList>
            <person name="Brown C.T."/>
            <person name="Hug L.A."/>
            <person name="Thomas B.C."/>
            <person name="Sharon I."/>
            <person name="Castelle C.J."/>
            <person name="Singh A."/>
            <person name="Wilkins M.J."/>
            <person name="Williams K.H."/>
            <person name="Banfield J.F."/>
        </authorList>
    </citation>
    <scope>NUCLEOTIDE SEQUENCE [LARGE SCALE GENOMIC DNA]</scope>
</reference>
<dbReference type="InterPro" id="IPR028359">
    <property type="entry name" value="UDP_ManNAc/GlcNAc_DH"/>
</dbReference>
<dbReference type="PIRSF" id="PIRSF500136">
    <property type="entry name" value="UDP_ManNAc_DH"/>
    <property type="match status" value="1"/>
</dbReference>
<evidence type="ECO:0000256" key="3">
    <source>
        <dbReference type="PIRNR" id="PIRNR000124"/>
    </source>
</evidence>
<proteinExistence type="inferred from homology"/>
<dbReference type="Pfam" id="PF03721">
    <property type="entry name" value="UDPG_MGDP_dh_N"/>
    <property type="match status" value="1"/>
</dbReference>
<dbReference type="InterPro" id="IPR036220">
    <property type="entry name" value="UDP-Glc/GDP-Man_DH_C_sf"/>
</dbReference>
<evidence type="ECO:0000313" key="6">
    <source>
        <dbReference type="Proteomes" id="UP000033999"/>
    </source>
</evidence>
<dbReference type="GO" id="GO:0051287">
    <property type="term" value="F:NAD binding"/>
    <property type="evidence" value="ECO:0007669"/>
    <property type="project" value="InterPro"/>
</dbReference>